<feature type="transmembrane region" description="Helical" evidence="1">
    <location>
        <begin position="520"/>
        <end position="537"/>
    </location>
</feature>
<keyword evidence="1" id="KW-0812">Transmembrane</keyword>
<dbReference type="AlphaFoldDB" id="A0A410FU75"/>
<dbReference type="InterPro" id="IPR036249">
    <property type="entry name" value="Thioredoxin-like_sf"/>
</dbReference>
<dbReference type="InterPro" id="IPR050553">
    <property type="entry name" value="Thioredoxin_ResA/DsbE_sf"/>
</dbReference>
<dbReference type="GO" id="GO:0016491">
    <property type="term" value="F:oxidoreductase activity"/>
    <property type="evidence" value="ECO:0007669"/>
    <property type="project" value="InterPro"/>
</dbReference>
<dbReference type="Proteomes" id="UP000287233">
    <property type="component" value="Chromosome"/>
</dbReference>
<sequence length="695" mass="74740">MNRLLTILIACVSIGAWAQEILLTVTPADAVGDWAQALLPLRLRATPAQEVAFEGPPVILSQWGEITLGTARYTFLVGVRADGQADLWVDINRDRRITPDEMVVPTRAPGYVEWQVELMATPAGGQPFPYPLTVVWPEGRGYVYLVGGAPRWGEVAVDGVRATIVVVDGDLDGVYGTKGDFYAVDVDGDGTIHGDPDGHERFALGEPFTLGGKSYRLSQIDPGGAWVRLAPAAYVDPKPPLLPGYPAPDLRFDAFLDGRPVALSALRGKVVLVDFWATWCGPCMNELPALVDLYAARRGDGFEIVAVSLDTNERDLRTVLATRDIQWPVAFEGKSWDNSLAQLYRVYQIPTSYLLDRSGTIRYRDVHGEELAQRVDELLSSPRVDEPRPPTPVLGATAPPRPILDVKVPGEIGLVPGVEDVIAVQVINSSPYEAEEVTFAVLGLPPQATSPTVEVPSIPGFAERTVRLTIALGESGAPVSAGSLEVLYHYCIGDSCFQIKDTVPLAFAFGETRARAGLPTWWLLVAIGVGLVVAMFLRGRALTAVGIVLIGLAAGALTVGLFRGQATQAWRIGSVLCTACVGIEEVRAEAPILSPQELEAVRQFAGSARLVVFHTPWCKSCPYAKALVAELARLNPAIAYELVDAERDRTRAEAAGVIQSGRVIVPAILVEETGRVLFGTSSLLARILVALAEVP</sequence>
<feature type="domain" description="Thioredoxin" evidence="2">
    <location>
        <begin position="241"/>
        <end position="389"/>
    </location>
</feature>
<keyword evidence="1" id="KW-0472">Membrane</keyword>
<keyword evidence="1" id="KW-1133">Transmembrane helix</keyword>
<accession>A0A410FU75</accession>
<evidence type="ECO:0000256" key="1">
    <source>
        <dbReference type="SAM" id="Phobius"/>
    </source>
</evidence>
<dbReference type="InterPro" id="IPR017937">
    <property type="entry name" value="Thioredoxin_CS"/>
</dbReference>
<dbReference type="PANTHER" id="PTHR42852">
    <property type="entry name" value="THIOL:DISULFIDE INTERCHANGE PROTEIN DSBE"/>
    <property type="match status" value="1"/>
</dbReference>
<dbReference type="PANTHER" id="PTHR42852:SF13">
    <property type="entry name" value="PROTEIN DIPZ"/>
    <property type="match status" value="1"/>
</dbReference>
<dbReference type="KEGG" id="bih:BIP78_0881"/>
<protein>
    <recommendedName>
        <fullName evidence="2">Thioredoxin domain-containing protein</fullName>
    </recommendedName>
</protein>
<dbReference type="InterPro" id="IPR013766">
    <property type="entry name" value="Thioredoxin_domain"/>
</dbReference>
<proteinExistence type="predicted"/>
<dbReference type="GO" id="GO:0016209">
    <property type="term" value="F:antioxidant activity"/>
    <property type="evidence" value="ECO:0007669"/>
    <property type="project" value="InterPro"/>
</dbReference>
<name>A0A410FU75_BIPS1</name>
<reference evidence="4" key="1">
    <citation type="submission" date="2018-12" db="EMBL/GenBank/DDBJ databases">
        <title>Complete genome sequence of an uncultured bacterium of the candidate phylum Bipolaricaulota.</title>
        <authorList>
            <person name="Kadnikov V.V."/>
            <person name="Mardanov A.V."/>
            <person name="Beletsky A.V."/>
            <person name="Frank Y.A."/>
            <person name="Karnachuk O.V."/>
            <person name="Ravin N.V."/>
        </authorList>
    </citation>
    <scope>NUCLEOTIDE SEQUENCE [LARGE SCALE GENOMIC DNA]</scope>
</reference>
<dbReference type="Pfam" id="PF00578">
    <property type="entry name" value="AhpC-TSA"/>
    <property type="match status" value="1"/>
</dbReference>
<organism evidence="3 4">
    <name type="scientific">Bipolaricaulis sibiricus</name>
    <dbReference type="NCBI Taxonomy" id="2501609"/>
    <lineage>
        <taxon>Bacteria</taxon>
        <taxon>Candidatus Bipolaricaulota</taxon>
        <taxon>Candidatus Bipolaricaulia</taxon>
        <taxon>Candidatus Bipolaricaulales</taxon>
        <taxon>Candidatus Bipolaricaulaceae</taxon>
        <taxon>Candidatus Bipolaricaulis</taxon>
    </lineage>
</organism>
<dbReference type="SUPFAM" id="SSF52833">
    <property type="entry name" value="Thioredoxin-like"/>
    <property type="match status" value="2"/>
</dbReference>
<dbReference type="Gene3D" id="3.40.30.10">
    <property type="entry name" value="Glutaredoxin"/>
    <property type="match status" value="2"/>
</dbReference>
<evidence type="ECO:0000313" key="3">
    <source>
        <dbReference type="EMBL" id="QAA76647.1"/>
    </source>
</evidence>
<dbReference type="CDD" id="cd02966">
    <property type="entry name" value="TlpA_like_family"/>
    <property type="match status" value="1"/>
</dbReference>
<feature type="transmembrane region" description="Helical" evidence="1">
    <location>
        <begin position="544"/>
        <end position="562"/>
    </location>
</feature>
<evidence type="ECO:0000259" key="2">
    <source>
        <dbReference type="PROSITE" id="PS51352"/>
    </source>
</evidence>
<dbReference type="InterPro" id="IPR000866">
    <property type="entry name" value="AhpC/TSA"/>
</dbReference>
<dbReference type="PROSITE" id="PS00194">
    <property type="entry name" value="THIOREDOXIN_1"/>
    <property type="match status" value="1"/>
</dbReference>
<gene>
    <name evidence="3" type="ORF">BIP78_0881</name>
</gene>
<evidence type="ECO:0000313" key="4">
    <source>
        <dbReference type="Proteomes" id="UP000287233"/>
    </source>
</evidence>
<dbReference type="PROSITE" id="PS51354">
    <property type="entry name" value="GLUTAREDOXIN_2"/>
    <property type="match status" value="1"/>
</dbReference>
<dbReference type="PROSITE" id="PS51352">
    <property type="entry name" value="THIOREDOXIN_2"/>
    <property type="match status" value="1"/>
</dbReference>
<dbReference type="EMBL" id="CP034928">
    <property type="protein sequence ID" value="QAA76647.1"/>
    <property type="molecule type" value="Genomic_DNA"/>
</dbReference>